<dbReference type="Proteomes" id="UP000765509">
    <property type="component" value="Unassembled WGS sequence"/>
</dbReference>
<evidence type="ECO:0000256" key="2">
    <source>
        <dbReference type="ARBA" id="ARBA00022840"/>
    </source>
</evidence>
<dbReference type="InterPro" id="IPR027417">
    <property type="entry name" value="P-loop_NTPase"/>
</dbReference>
<evidence type="ECO:0000313" key="4">
    <source>
        <dbReference type="EMBL" id="MBW0487748.1"/>
    </source>
</evidence>
<dbReference type="InterPro" id="IPR038718">
    <property type="entry name" value="SNF2-like_sf"/>
</dbReference>
<organism evidence="4 5">
    <name type="scientific">Austropuccinia psidii MF-1</name>
    <dbReference type="NCBI Taxonomy" id="1389203"/>
    <lineage>
        <taxon>Eukaryota</taxon>
        <taxon>Fungi</taxon>
        <taxon>Dikarya</taxon>
        <taxon>Basidiomycota</taxon>
        <taxon>Pucciniomycotina</taxon>
        <taxon>Pucciniomycetes</taxon>
        <taxon>Pucciniales</taxon>
        <taxon>Sphaerophragmiaceae</taxon>
        <taxon>Austropuccinia</taxon>
    </lineage>
</organism>
<accession>A0A9Q3H0Y7</accession>
<protein>
    <recommendedName>
        <fullName evidence="3">SNF2 N-terminal domain-containing protein</fullName>
    </recommendedName>
</protein>
<dbReference type="OrthoDB" id="5330228at2759"/>
<dbReference type="Gene3D" id="3.40.50.10810">
    <property type="entry name" value="Tandem AAA-ATPase domain"/>
    <property type="match status" value="1"/>
</dbReference>
<dbReference type="InterPro" id="IPR000330">
    <property type="entry name" value="SNF2_N"/>
</dbReference>
<evidence type="ECO:0000259" key="3">
    <source>
        <dbReference type="Pfam" id="PF00176"/>
    </source>
</evidence>
<evidence type="ECO:0000256" key="1">
    <source>
        <dbReference type="ARBA" id="ARBA00022741"/>
    </source>
</evidence>
<dbReference type="AlphaFoldDB" id="A0A9Q3H0Y7"/>
<feature type="domain" description="SNF2 N-terminal" evidence="3">
    <location>
        <begin position="99"/>
        <end position="157"/>
    </location>
</feature>
<keyword evidence="5" id="KW-1185">Reference proteome</keyword>
<reference evidence="4" key="1">
    <citation type="submission" date="2021-03" db="EMBL/GenBank/DDBJ databases">
        <title>Draft genome sequence of rust myrtle Austropuccinia psidii MF-1, a brazilian biotype.</title>
        <authorList>
            <person name="Quecine M.C."/>
            <person name="Pachon D.M.R."/>
            <person name="Bonatelli M.L."/>
            <person name="Correr F.H."/>
            <person name="Franceschini L.M."/>
            <person name="Leite T.F."/>
            <person name="Margarido G.R.A."/>
            <person name="Almeida C.A."/>
            <person name="Ferrarezi J.A."/>
            <person name="Labate C.A."/>
        </authorList>
    </citation>
    <scope>NUCLEOTIDE SEQUENCE</scope>
    <source>
        <strain evidence="4">MF-1</strain>
    </source>
</reference>
<sequence>MSNFYSHISCFKLHGTLISCSLFIDFQAKSDTITQWIRHPHDDPAPFHYSNFPPLSSKDLTGFSWDHKIPNGQSAHNLWATSPPGSTFNARNIMTNKAVSAFESLLTNTPLGGLLADDMGLGKTIQAITQIGTTKERLITNYRCSMPTIIICPTGNLKYPSMLRLERCKPESTMVPLITHYLRPTS</sequence>
<dbReference type="Pfam" id="PF00176">
    <property type="entry name" value="SNF2-rel_dom"/>
    <property type="match status" value="1"/>
</dbReference>
<name>A0A9Q3H0Y7_9BASI</name>
<evidence type="ECO:0000313" key="5">
    <source>
        <dbReference type="Proteomes" id="UP000765509"/>
    </source>
</evidence>
<dbReference type="SUPFAM" id="SSF52540">
    <property type="entry name" value="P-loop containing nucleoside triphosphate hydrolases"/>
    <property type="match status" value="1"/>
</dbReference>
<proteinExistence type="predicted"/>
<gene>
    <name evidence="4" type="ORF">O181_027463</name>
</gene>
<keyword evidence="2" id="KW-0067">ATP-binding</keyword>
<keyword evidence="1" id="KW-0547">Nucleotide-binding</keyword>
<dbReference type="GO" id="GO:0005524">
    <property type="term" value="F:ATP binding"/>
    <property type="evidence" value="ECO:0007669"/>
    <property type="project" value="InterPro"/>
</dbReference>
<comment type="caution">
    <text evidence="4">The sequence shown here is derived from an EMBL/GenBank/DDBJ whole genome shotgun (WGS) entry which is preliminary data.</text>
</comment>
<dbReference type="EMBL" id="AVOT02009269">
    <property type="protein sequence ID" value="MBW0487748.1"/>
    <property type="molecule type" value="Genomic_DNA"/>
</dbReference>